<dbReference type="NCBIfam" id="TIGR00632">
    <property type="entry name" value="vsr"/>
    <property type="match status" value="1"/>
</dbReference>
<evidence type="ECO:0000313" key="7">
    <source>
        <dbReference type="EMBL" id="MDZ5741128.1"/>
    </source>
</evidence>
<comment type="function">
    <text evidence="6">May nick specific sequences that contain T:G mispairs resulting from m5C-deamination.</text>
</comment>
<dbReference type="RefSeq" id="WP_322506353.1">
    <property type="nucleotide sequence ID" value="NZ_JAXUBM010000035.1"/>
</dbReference>
<keyword evidence="3 6" id="KW-0227">DNA damage</keyword>
<keyword evidence="5 6" id="KW-0234">DNA repair</keyword>
<keyword evidence="4 6" id="KW-0378">Hydrolase</keyword>
<dbReference type="GO" id="GO:0004519">
    <property type="term" value="F:endonuclease activity"/>
    <property type="evidence" value="ECO:0007669"/>
    <property type="project" value="UniProtKB-KW"/>
</dbReference>
<evidence type="ECO:0000313" key="8">
    <source>
        <dbReference type="Proteomes" id="UP001292116"/>
    </source>
</evidence>
<reference evidence="7 8" key="1">
    <citation type="submission" date="2023-11" db="EMBL/GenBank/DDBJ databases">
        <title>Draft genomes analysis of Pseudomonas asiatica isolated from milk, feces and farm soil of cows suffering from clinical mastitis.</title>
        <authorList>
            <person name="Rahman T."/>
            <person name="Das Z.C."/>
            <person name="Hoque M.N."/>
        </authorList>
    </citation>
    <scope>NUCLEOTIDE SEQUENCE [LARGE SCALE GENOMIC DNA]</scope>
    <source>
        <strain evidence="7 8">2F2</strain>
    </source>
</reference>
<organism evidence="7 8">
    <name type="scientific">Pseudomonas asiatica</name>
    <dbReference type="NCBI Taxonomy" id="2219225"/>
    <lineage>
        <taxon>Bacteria</taxon>
        <taxon>Pseudomonadati</taxon>
        <taxon>Pseudomonadota</taxon>
        <taxon>Gammaproteobacteria</taxon>
        <taxon>Pseudomonadales</taxon>
        <taxon>Pseudomonadaceae</taxon>
        <taxon>Pseudomonas</taxon>
    </lineage>
</organism>
<keyword evidence="2 6" id="KW-0255">Endonuclease</keyword>
<evidence type="ECO:0000256" key="1">
    <source>
        <dbReference type="ARBA" id="ARBA00022722"/>
    </source>
</evidence>
<evidence type="ECO:0000256" key="2">
    <source>
        <dbReference type="ARBA" id="ARBA00022759"/>
    </source>
</evidence>
<dbReference type="EMBL" id="JAXUBM010000035">
    <property type="protein sequence ID" value="MDZ5741128.1"/>
    <property type="molecule type" value="Genomic_DNA"/>
</dbReference>
<dbReference type="EC" id="3.1.-.-" evidence="6"/>
<proteinExistence type="inferred from homology"/>
<protein>
    <recommendedName>
        <fullName evidence="6">Very short patch repair endonuclease</fullName>
        <ecNumber evidence="6">3.1.-.-</ecNumber>
    </recommendedName>
</protein>
<gene>
    <name evidence="7" type="primary">vsr</name>
    <name evidence="7" type="ORF">SOW75_23375</name>
</gene>
<comment type="caution">
    <text evidence="7">The sequence shown here is derived from an EMBL/GenBank/DDBJ whole genome shotgun (WGS) entry which is preliminary data.</text>
</comment>
<dbReference type="PIRSF" id="PIRSF018267">
    <property type="entry name" value="VSR_endonuc"/>
    <property type="match status" value="1"/>
</dbReference>
<comment type="similarity">
    <text evidence="6">Belongs to the vsr family.</text>
</comment>
<evidence type="ECO:0000256" key="5">
    <source>
        <dbReference type="ARBA" id="ARBA00023204"/>
    </source>
</evidence>
<accession>A0ABU5L5H3</accession>
<sequence>MDSISSNERSRIMSLVKGKNTRPEMVVRRLVHGFGFRYRLHDAKLPGKPDLVFSRRRKIIFVHGCFWHRHKDCALARIPKSNQEFWLAKLESNRVRDEINLRKLHEAGWDTLVIWECELRDQNKLTQRLRSFLSDATIRPLQ</sequence>
<keyword evidence="8" id="KW-1185">Reference proteome</keyword>
<dbReference type="SUPFAM" id="SSF52980">
    <property type="entry name" value="Restriction endonuclease-like"/>
    <property type="match status" value="1"/>
</dbReference>
<evidence type="ECO:0000256" key="4">
    <source>
        <dbReference type="ARBA" id="ARBA00022801"/>
    </source>
</evidence>
<evidence type="ECO:0000256" key="6">
    <source>
        <dbReference type="PIRNR" id="PIRNR018267"/>
    </source>
</evidence>
<evidence type="ECO:0000256" key="3">
    <source>
        <dbReference type="ARBA" id="ARBA00022763"/>
    </source>
</evidence>
<keyword evidence="1 6" id="KW-0540">Nuclease</keyword>
<dbReference type="InterPro" id="IPR004603">
    <property type="entry name" value="DNA_mismatch_endonuc_vsr"/>
</dbReference>
<dbReference type="Proteomes" id="UP001292116">
    <property type="component" value="Unassembled WGS sequence"/>
</dbReference>
<dbReference type="CDD" id="cd00221">
    <property type="entry name" value="Vsr"/>
    <property type="match status" value="1"/>
</dbReference>
<name>A0ABU5L5H3_9PSED</name>
<dbReference type="Gene3D" id="3.40.960.10">
    <property type="entry name" value="VSR Endonuclease"/>
    <property type="match status" value="1"/>
</dbReference>
<dbReference type="InterPro" id="IPR011335">
    <property type="entry name" value="Restrct_endonuc-II-like"/>
</dbReference>
<dbReference type="Pfam" id="PF03852">
    <property type="entry name" value="Vsr"/>
    <property type="match status" value="1"/>
</dbReference>